<keyword evidence="3" id="KW-0560">Oxidoreductase</keyword>
<dbReference type="SUPFAM" id="SSF51679">
    <property type="entry name" value="Bacterial luciferase-like"/>
    <property type="match status" value="1"/>
</dbReference>
<dbReference type="InterPro" id="IPR011251">
    <property type="entry name" value="Luciferase-like_dom"/>
</dbReference>
<proteinExistence type="predicted"/>
<reference evidence="6 7" key="1">
    <citation type="submission" date="2018-03" db="EMBL/GenBank/DDBJ databases">
        <title>The draft genome of Mesorhizobium sp. 6GN-30.</title>
        <authorList>
            <person name="Liu L."/>
            <person name="Li L."/>
            <person name="Wang T."/>
            <person name="Zhang X."/>
            <person name="Liang L."/>
        </authorList>
    </citation>
    <scope>NUCLEOTIDE SEQUENCE [LARGE SCALE GENOMIC DNA]</scope>
    <source>
        <strain evidence="6 7">6GN30</strain>
    </source>
</reference>
<evidence type="ECO:0000256" key="4">
    <source>
        <dbReference type="ARBA" id="ARBA00023033"/>
    </source>
</evidence>
<dbReference type="Proteomes" id="UP000241229">
    <property type="component" value="Unassembled WGS sequence"/>
</dbReference>
<dbReference type="EMBL" id="PXYK01000007">
    <property type="protein sequence ID" value="PSJ61747.1"/>
    <property type="molecule type" value="Genomic_DNA"/>
</dbReference>
<dbReference type="RefSeq" id="WP_106771855.1">
    <property type="nucleotide sequence ID" value="NZ_PXYK01000007.1"/>
</dbReference>
<feature type="domain" description="Luciferase-like" evidence="5">
    <location>
        <begin position="13"/>
        <end position="220"/>
    </location>
</feature>
<protein>
    <submittedName>
        <fullName evidence="6">LLM class flavin-dependent oxidoreductase</fullName>
    </submittedName>
</protein>
<sequence length="322" mass="34070">MQLAFSHVAGPSRAASGGVATSFFFDAHDAERRIAAIERAGFSRLVVDDAGGLLTNMDIAAEAVRASGGIDIALTHWAGDIEPAVAARQLAALDAISGGRLALRMTAGGDIDATTHVEALARTDEYLVLLKRLWANTSPFDHEGPAYSLRAGFVPRKGPRGADIPVRMNGLSGTAFRVAGRHADVFELPYGAPDQLRHVIGRVLAAAAERGRSGKVGFALPLSLRHWQHGGTADDAMDAAIRAGSPERLAQALLPYASLGVSELMIHDLNTVETIAAFGDRIAPAIRDAAERRLSPEVAWPGRPFRPVLSAGLSAPDLLRHH</sequence>
<gene>
    <name evidence="6" type="ORF">C7I84_09080</name>
</gene>
<dbReference type="InterPro" id="IPR036661">
    <property type="entry name" value="Luciferase-like_sf"/>
</dbReference>
<evidence type="ECO:0000313" key="7">
    <source>
        <dbReference type="Proteomes" id="UP000241229"/>
    </source>
</evidence>
<dbReference type="OrthoDB" id="9814695at2"/>
<dbReference type="AlphaFoldDB" id="A0A2P7SH04"/>
<keyword evidence="1" id="KW-0285">Flavoprotein</keyword>
<keyword evidence="7" id="KW-1185">Reference proteome</keyword>
<accession>A0A2P7SH04</accession>
<organism evidence="6 7">
    <name type="scientific">Kumtagia ephedrae</name>
    <dbReference type="NCBI Taxonomy" id="2116701"/>
    <lineage>
        <taxon>Bacteria</taxon>
        <taxon>Pseudomonadati</taxon>
        <taxon>Pseudomonadota</taxon>
        <taxon>Alphaproteobacteria</taxon>
        <taxon>Hyphomicrobiales</taxon>
        <taxon>Phyllobacteriaceae</taxon>
        <taxon>Kumtagia</taxon>
    </lineage>
</organism>
<dbReference type="Pfam" id="PF00296">
    <property type="entry name" value="Bac_luciferase"/>
    <property type="match status" value="1"/>
</dbReference>
<dbReference type="Gene3D" id="3.20.20.30">
    <property type="entry name" value="Luciferase-like domain"/>
    <property type="match status" value="1"/>
</dbReference>
<keyword evidence="2" id="KW-0288">FMN</keyword>
<dbReference type="InterPro" id="IPR050172">
    <property type="entry name" value="SsuD_RutA_monooxygenase"/>
</dbReference>
<evidence type="ECO:0000256" key="3">
    <source>
        <dbReference type="ARBA" id="ARBA00023002"/>
    </source>
</evidence>
<comment type="caution">
    <text evidence="6">The sequence shown here is derived from an EMBL/GenBank/DDBJ whole genome shotgun (WGS) entry which is preliminary data.</text>
</comment>
<dbReference type="PANTHER" id="PTHR42847">
    <property type="entry name" value="ALKANESULFONATE MONOOXYGENASE"/>
    <property type="match status" value="1"/>
</dbReference>
<dbReference type="GO" id="GO:0008726">
    <property type="term" value="F:alkanesulfonate monooxygenase activity"/>
    <property type="evidence" value="ECO:0007669"/>
    <property type="project" value="TreeGrafter"/>
</dbReference>
<name>A0A2P7SH04_9HYPH</name>
<keyword evidence="4" id="KW-0503">Monooxygenase</keyword>
<evidence type="ECO:0000259" key="5">
    <source>
        <dbReference type="Pfam" id="PF00296"/>
    </source>
</evidence>
<evidence type="ECO:0000256" key="2">
    <source>
        <dbReference type="ARBA" id="ARBA00022643"/>
    </source>
</evidence>
<evidence type="ECO:0000313" key="6">
    <source>
        <dbReference type="EMBL" id="PSJ61747.1"/>
    </source>
</evidence>
<dbReference type="GO" id="GO:0046306">
    <property type="term" value="P:alkanesulfonate catabolic process"/>
    <property type="evidence" value="ECO:0007669"/>
    <property type="project" value="TreeGrafter"/>
</dbReference>
<evidence type="ECO:0000256" key="1">
    <source>
        <dbReference type="ARBA" id="ARBA00022630"/>
    </source>
</evidence>
<dbReference type="PANTHER" id="PTHR42847:SF9">
    <property type="entry name" value="BLL6451 PROTEIN"/>
    <property type="match status" value="1"/>
</dbReference>